<dbReference type="UniPathway" id="UPA00148">
    <property type="reaction ID" value="UER00233"/>
</dbReference>
<sequence length="209" mass="23074">MLYTRKGDSGTTKAFNSKPGERVPKSSCQTEALGALDELNSFIGLLKVKLADTSWTIQVSASMAEAVSNETTAIDSTHSIDSAKKPTEIIQWIQGCLFIIQAEVAGADKKMERAKVDRLEFMIDWIEKEMPPIKTFFISGGTELAVLFDISRTLARKAERRVIAGIENGEVTVGPITLAFLNRLSSLFYALTRISNHRSGIKEQAPTYR</sequence>
<evidence type="ECO:0000256" key="3">
    <source>
        <dbReference type="ARBA" id="ARBA00022840"/>
    </source>
</evidence>
<dbReference type="PANTHER" id="PTHR12213">
    <property type="entry name" value="CORRINOID ADENOSYLTRANSFERASE"/>
    <property type="match status" value="1"/>
</dbReference>
<dbReference type="InterPro" id="IPR029499">
    <property type="entry name" value="PduO-typ"/>
</dbReference>
<dbReference type="GO" id="GO:0008817">
    <property type="term" value="F:corrinoid adenosyltransferase activity"/>
    <property type="evidence" value="ECO:0007669"/>
    <property type="project" value="UniProtKB-UniRule"/>
</dbReference>
<feature type="region of interest" description="Disordered" evidence="5">
    <location>
        <begin position="1"/>
        <end position="26"/>
    </location>
</feature>
<dbReference type="Proteomes" id="UP000178089">
    <property type="component" value="Unassembled WGS sequence"/>
</dbReference>
<evidence type="ECO:0000256" key="1">
    <source>
        <dbReference type="ARBA" id="ARBA00022679"/>
    </source>
</evidence>
<dbReference type="PANTHER" id="PTHR12213:SF0">
    <property type="entry name" value="CORRINOID ADENOSYLTRANSFERASE MMAB"/>
    <property type="match status" value="1"/>
</dbReference>
<keyword evidence="3 4" id="KW-0067">ATP-binding</keyword>
<dbReference type="EC" id="2.5.1.17" evidence="4"/>
<keyword evidence="1 4" id="KW-0808">Transferase</keyword>
<evidence type="ECO:0000313" key="8">
    <source>
        <dbReference type="Proteomes" id="UP000178089"/>
    </source>
</evidence>
<proteinExistence type="inferred from homology"/>
<comment type="similarity">
    <text evidence="4">Belongs to the Cob(I)alamin adenosyltransferase family.</text>
</comment>
<evidence type="ECO:0000256" key="5">
    <source>
        <dbReference type="SAM" id="MobiDB-lite"/>
    </source>
</evidence>
<comment type="caution">
    <text evidence="7">The sequence shown here is derived from an EMBL/GenBank/DDBJ whole genome shotgun (WGS) entry which is preliminary data.</text>
</comment>
<dbReference type="GO" id="GO:0009236">
    <property type="term" value="P:cobalamin biosynthetic process"/>
    <property type="evidence" value="ECO:0007669"/>
    <property type="project" value="UniProtKB-UniRule"/>
</dbReference>
<protein>
    <recommendedName>
        <fullName evidence="4">Corrinoid adenosyltransferase</fullName>
        <ecNumber evidence="4">2.5.1.17</ecNumber>
    </recommendedName>
    <alternativeName>
        <fullName evidence="4">Cob(II)alamin adenosyltransferase</fullName>
    </alternativeName>
    <alternativeName>
        <fullName evidence="4">Cob(II)yrinic acid a,c-diamide adenosyltransferase</fullName>
    </alternativeName>
    <alternativeName>
        <fullName evidence="4">Cobinamide/cobalamin adenosyltransferase</fullName>
    </alternativeName>
</protein>
<keyword evidence="4" id="KW-0169">Cobalamin biosynthesis</keyword>
<accession>A0A1G2N079</accession>
<dbReference type="EMBL" id="MHRT01000007">
    <property type="protein sequence ID" value="OHA28839.1"/>
    <property type="molecule type" value="Genomic_DNA"/>
</dbReference>
<organism evidence="7 8">
    <name type="scientific">Candidatus Taylorbacteria bacterium RIFCSPHIGHO2_12_FULL_45_16</name>
    <dbReference type="NCBI Taxonomy" id="1802315"/>
    <lineage>
        <taxon>Bacteria</taxon>
        <taxon>Candidatus Tayloriibacteriota</taxon>
    </lineage>
</organism>
<dbReference type="Pfam" id="PF01923">
    <property type="entry name" value="Cob_adeno_trans"/>
    <property type="match status" value="1"/>
</dbReference>
<name>A0A1G2N079_9BACT</name>
<evidence type="ECO:0000259" key="6">
    <source>
        <dbReference type="Pfam" id="PF01923"/>
    </source>
</evidence>
<evidence type="ECO:0000256" key="2">
    <source>
        <dbReference type="ARBA" id="ARBA00022741"/>
    </source>
</evidence>
<keyword evidence="2 4" id="KW-0547">Nucleotide-binding</keyword>
<gene>
    <name evidence="7" type="ORF">A3F51_02570</name>
</gene>
<comment type="catalytic activity">
    <reaction evidence="4">
        <text>2 cob(II)alamin + reduced [electron-transfer flavoprotein] + 2 ATP = 2 adenosylcob(III)alamin + 2 triphosphate + oxidized [electron-transfer flavoprotein] + 3 H(+)</text>
        <dbReference type="Rhea" id="RHEA:28671"/>
        <dbReference type="Rhea" id="RHEA-COMP:10685"/>
        <dbReference type="Rhea" id="RHEA-COMP:10686"/>
        <dbReference type="ChEBI" id="CHEBI:15378"/>
        <dbReference type="ChEBI" id="CHEBI:16304"/>
        <dbReference type="ChEBI" id="CHEBI:18036"/>
        <dbReference type="ChEBI" id="CHEBI:18408"/>
        <dbReference type="ChEBI" id="CHEBI:30616"/>
        <dbReference type="ChEBI" id="CHEBI:57692"/>
        <dbReference type="ChEBI" id="CHEBI:58307"/>
        <dbReference type="EC" id="2.5.1.17"/>
    </reaction>
</comment>
<dbReference type="Gene3D" id="1.20.1200.10">
    <property type="entry name" value="Cobalamin adenosyltransferase-like"/>
    <property type="match status" value="1"/>
</dbReference>
<evidence type="ECO:0000256" key="4">
    <source>
        <dbReference type="RuleBase" id="RU366026"/>
    </source>
</evidence>
<comment type="catalytic activity">
    <reaction evidence="4">
        <text>2 cob(II)yrinate a,c diamide + reduced [electron-transfer flavoprotein] + 2 ATP = 2 adenosylcob(III)yrinate a,c-diamide + 2 triphosphate + oxidized [electron-transfer flavoprotein] + 3 H(+)</text>
        <dbReference type="Rhea" id="RHEA:11528"/>
        <dbReference type="Rhea" id="RHEA-COMP:10685"/>
        <dbReference type="Rhea" id="RHEA-COMP:10686"/>
        <dbReference type="ChEBI" id="CHEBI:15378"/>
        <dbReference type="ChEBI" id="CHEBI:18036"/>
        <dbReference type="ChEBI" id="CHEBI:30616"/>
        <dbReference type="ChEBI" id="CHEBI:57692"/>
        <dbReference type="ChEBI" id="CHEBI:58307"/>
        <dbReference type="ChEBI" id="CHEBI:58503"/>
        <dbReference type="ChEBI" id="CHEBI:58537"/>
        <dbReference type="EC" id="2.5.1.17"/>
    </reaction>
</comment>
<dbReference type="InterPro" id="IPR016030">
    <property type="entry name" value="CblAdoTrfase-like"/>
</dbReference>
<dbReference type="AlphaFoldDB" id="A0A1G2N079"/>
<dbReference type="SUPFAM" id="SSF89028">
    <property type="entry name" value="Cobalamin adenosyltransferase-like"/>
    <property type="match status" value="1"/>
</dbReference>
<dbReference type="InterPro" id="IPR036451">
    <property type="entry name" value="CblAdoTrfase-like_sf"/>
</dbReference>
<evidence type="ECO:0000313" key="7">
    <source>
        <dbReference type="EMBL" id="OHA28839.1"/>
    </source>
</evidence>
<feature type="domain" description="Cobalamin adenosyltransferase-like" evidence="6">
    <location>
        <begin position="2"/>
        <end position="194"/>
    </location>
</feature>
<reference evidence="7 8" key="1">
    <citation type="journal article" date="2016" name="Nat. Commun.">
        <title>Thousands of microbial genomes shed light on interconnected biogeochemical processes in an aquifer system.</title>
        <authorList>
            <person name="Anantharaman K."/>
            <person name="Brown C.T."/>
            <person name="Hug L.A."/>
            <person name="Sharon I."/>
            <person name="Castelle C.J."/>
            <person name="Probst A.J."/>
            <person name="Thomas B.C."/>
            <person name="Singh A."/>
            <person name="Wilkins M.J."/>
            <person name="Karaoz U."/>
            <person name="Brodie E.L."/>
            <person name="Williams K.H."/>
            <person name="Hubbard S.S."/>
            <person name="Banfield J.F."/>
        </authorList>
    </citation>
    <scope>NUCLEOTIDE SEQUENCE [LARGE SCALE GENOMIC DNA]</scope>
</reference>
<comment type="pathway">
    <text evidence="4">Cofactor biosynthesis; adenosylcobalamin biosynthesis; adenosylcobalamin from cob(II)yrinate a,c-diamide: step 2/7.</text>
</comment>
<dbReference type="GO" id="GO:0005524">
    <property type="term" value="F:ATP binding"/>
    <property type="evidence" value="ECO:0007669"/>
    <property type="project" value="UniProtKB-UniRule"/>
</dbReference>